<feature type="compositionally biased region" description="Basic and acidic residues" evidence="1">
    <location>
        <begin position="1"/>
        <end position="10"/>
    </location>
</feature>
<name>A0ABT2NAF9_9CYAN</name>
<feature type="compositionally biased region" description="Acidic residues" evidence="1">
    <location>
        <begin position="12"/>
        <end position="25"/>
    </location>
</feature>
<accession>A0ABT2NAF9</accession>
<evidence type="ECO:0000313" key="3">
    <source>
        <dbReference type="Proteomes" id="UP001525961"/>
    </source>
</evidence>
<evidence type="ECO:0000313" key="2">
    <source>
        <dbReference type="EMBL" id="MCT7978705.1"/>
    </source>
</evidence>
<proteinExistence type="predicted"/>
<reference evidence="2 3" key="1">
    <citation type="journal article" date="2022" name="Front. Microbiol.">
        <title>High genomic differentiation and limited gene flow indicate recent cryptic speciation within the genus Laspinema (cyanobacteria).</title>
        <authorList>
            <person name="Stanojkovic A."/>
            <person name="Skoupy S."/>
            <person name="Skaloud P."/>
            <person name="Dvorak P."/>
        </authorList>
    </citation>
    <scope>NUCLEOTIDE SEQUENCE [LARGE SCALE GENOMIC DNA]</scope>
    <source>
        <strain evidence="2 3">D3b</strain>
    </source>
</reference>
<sequence>MAQDEHKTEQFPDFDLEIEEEEETSNEPFDSTKIRVDMRPMTIDLVLSPINHDELDLAPDFQRKEC</sequence>
<dbReference type="EMBL" id="JAMXFA010000016">
    <property type="protein sequence ID" value="MCT7978705.1"/>
    <property type="molecule type" value="Genomic_DNA"/>
</dbReference>
<dbReference type="RefSeq" id="WP_261235730.1">
    <property type="nucleotide sequence ID" value="NZ_JAMXFA010000016.1"/>
</dbReference>
<comment type="caution">
    <text evidence="2">The sequence shown here is derived from an EMBL/GenBank/DDBJ whole genome shotgun (WGS) entry which is preliminary data.</text>
</comment>
<dbReference type="Proteomes" id="UP001525961">
    <property type="component" value="Unassembled WGS sequence"/>
</dbReference>
<evidence type="ECO:0000256" key="1">
    <source>
        <dbReference type="SAM" id="MobiDB-lite"/>
    </source>
</evidence>
<protein>
    <submittedName>
        <fullName evidence="2">Uncharacterized protein</fullName>
    </submittedName>
</protein>
<organism evidence="2 3">
    <name type="scientific">Laspinema olomoucense D3b</name>
    <dbReference type="NCBI Taxonomy" id="2953688"/>
    <lineage>
        <taxon>Bacteria</taxon>
        <taxon>Bacillati</taxon>
        <taxon>Cyanobacteriota</taxon>
        <taxon>Cyanophyceae</taxon>
        <taxon>Oscillatoriophycideae</taxon>
        <taxon>Oscillatoriales</taxon>
        <taxon>Laspinemataceae</taxon>
        <taxon>Laspinema</taxon>
        <taxon>Laspinema olomoucense</taxon>
    </lineage>
</organism>
<feature type="region of interest" description="Disordered" evidence="1">
    <location>
        <begin position="1"/>
        <end position="33"/>
    </location>
</feature>
<gene>
    <name evidence="2" type="ORF">NG792_13405</name>
</gene>
<keyword evidence="3" id="KW-1185">Reference proteome</keyword>